<gene>
    <name evidence="2" type="ordered locus">Swol_1386</name>
</gene>
<accession>Q0AX61</accession>
<keyword evidence="1" id="KW-0812">Transmembrane</keyword>
<organism evidence="2 3">
    <name type="scientific">Syntrophomonas wolfei subsp. wolfei (strain DSM 2245B / Goettingen)</name>
    <dbReference type="NCBI Taxonomy" id="335541"/>
    <lineage>
        <taxon>Bacteria</taxon>
        <taxon>Bacillati</taxon>
        <taxon>Bacillota</taxon>
        <taxon>Clostridia</taxon>
        <taxon>Eubacteriales</taxon>
        <taxon>Syntrophomonadaceae</taxon>
        <taxon>Syntrophomonas</taxon>
    </lineage>
</organism>
<evidence type="ECO:0000313" key="2">
    <source>
        <dbReference type="EMBL" id="ABI68693.1"/>
    </source>
</evidence>
<proteinExistence type="predicted"/>
<dbReference type="AlphaFoldDB" id="Q0AX61"/>
<keyword evidence="1" id="KW-0472">Membrane</keyword>
<feature type="transmembrane region" description="Helical" evidence="1">
    <location>
        <begin position="27"/>
        <end position="49"/>
    </location>
</feature>
<reference evidence="3" key="1">
    <citation type="journal article" date="2010" name="Environ. Microbiol.">
        <title>The genome of Syntrophomonas wolfei: new insights into syntrophic metabolism and biohydrogen production.</title>
        <authorList>
            <person name="Sieber J.R."/>
            <person name="Sims D.R."/>
            <person name="Han C."/>
            <person name="Kim E."/>
            <person name="Lykidis A."/>
            <person name="Lapidus A.L."/>
            <person name="McDonnald E."/>
            <person name="Rohlin L."/>
            <person name="Culley D.E."/>
            <person name="Gunsalus R."/>
            <person name="McInerney M.J."/>
        </authorList>
    </citation>
    <scope>NUCLEOTIDE SEQUENCE [LARGE SCALE GENOMIC DNA]</scope>
    <source>
        <strain evidence="3">DSM 2245B / Goettingen</strain>
    </source>
</reference>
<dbReference type="RefSeq" id="WP_011640792.1">
    <property type="nucleotide sequence ID" value="NC_008346.1"/>
</dbReference>
<sequence>MREAALILKYDLLAMRNSLIQGGLKKAIPGIIGILVTLMLAFFIGSVGYKMTRLTRTILDSNLETMYAIEFNLIAGASLAI</sequence>
<dbReference type="KEGG" id="swo:Swol_1386"/>
<keyword evidence="1" id="KW-1133">Transmembrane helix</keyword>
<dbReference type="HOGENOM" id="CLU_2572683_0_0_9"/>
<dbReference type="EMBL" id="CP000448">
    <property type="protein sequence ID" value="ABI68693.1"/>
    <property type="molecule type" value="Genomic_DNA"/>
</dbReference>
<keyword evidence="3" id="KW-1185">Reference proteome</keyword>
<evidence type="ECO:0000256" key="1">
    <source>
        <dbReference type="SAM" id="Phobius"/>
    </source>
</evidence>
<dbReference type="STRING" id="335541.Swol_1386"/>
<dbReference type="Proteomes" id="UP000001968">
    <property type="component" value="Chromosome"/>
</dbReference>
<protein>
    <submittedName>
        <fullName evidence="2">Uncharacterized protein</fullName>
    </submittedName>
</protein>
<name>Q0AX61_SYNWW</name>
<evidence type="ECO:0000313" key="3">
    <source>
        <dbReference type="Proteomes" id="UP000001968"/>
    </source>
</evidence>